<dbReference type="PANTHER" id="PTHR17985:SF8">
    <property type="entry name" value="TRANSPORT AND GOLGI ORGANIZATION PROTEIN 2 HOMOLOG"/>
    <property type="match status" value="1"/>
</dbReference>
<organism evidence="2 3">
    <name type="scientific">Micractinium conductrix</name>
    <dbReference type="NCBI Taxonomy" id="554055"/>
    <lineage>
        <taxon>Eukaryota</taxon>
        <taxon>Viridiplantae</taxon>
        <taxon>Chlorophyta</taxon>
        <taxon>core chlorophytes</taxon>
        <taxon>Trebouxiophyceae</taxon>
        <taxon>Chlorellales</taxon>
        <taxon>Chlorellaceae</taxon>
        <taxon>Chlorella clade</taxon>
        <taxon>Micractinium</taxon>
    </lineage>
</organism>
<gene>
    <name evidence="2" type="ORF">C2E20_1678</name>
</gene>
<keyword evidence="3" id="KW-1185">Reference proteome</keyword>
<sequence>MAGLGGGLAGGVVNSPRAAALMAVCLLQESEQPPQQAQQQQQQQQQQGLRQFRPAGAAASGVSERRPGAAAMCIALWLWGHEATPNLQLLLLFNRDETLERPTAPTHFWEDQPGVLAGRDLVAGGTWLAVGSRGRAAWLTNFRQMRDAGPPGEAPSRGALPLHFVTAEEPQRFLESIDTQAYPGFNLTGADLQSGRLLYLCNRHGDEQGGGISTEGSSSGDGGGDGSCSSSRSSGGVRPRELPPGLHGVTNGHMDSHWPKVEEGCRRIQQLLESGAFSAAPGAADGHASAAHGSGGGAEAARTSGGGGGGGGKGSTVVPWSQLFELLCDEHLLEQRPEALPQTGYGDAFEAHVSGIFVRPIETQWGAFGTRSQIVLAVWKDGRAELRERYRDSSQGGAWRQAQHSLQLAAVGCGDSCGAAAPPPQYTNERCTA</sequence>
<name>A0A2P6VNM6_9CHLO</name>
<dbReference type="AlphaFoldDB" id="A0A2P6VNM6"/>
<proteinExistence type="predicted"/>
<feature type="compositionally biased region" description="Gly residues" evidence="1">
    <location>
        <begin position="293"/>
        <end position="314"/>
    </location>
</feature>
<dbReference type="EMBL" id="LHPF02000002">
    <property type="protein sequence ID" value="PSC75712.1"/>
    <property type="molecule type" value="Genomic_DNA"/>
</dbReference>
<feature type="region of interest" description="Disordered" evidence="1">
    <location>
        <begin position="34"/>
        <end position="63"/>
    </location>
</feature>
<comment type="caution">
    <text evidence="2">The sequence shown here is derived from an EMBL/GenBank/DDBJ whole genome shotgun (WGS) entry which is preliminary data.</text>
</comment>
<feature type="compositionally biased region" description="Gly residues" evidence="1">
    <location>
        <begin position="209"/>
        <end position="226"/>
    </location>
</feature>
<feature type="compositionally biased region" description="Low complexity" evidence="1">
    <location>
        <begin position="227"/>
        <end position="236"/>
    </location>
</feature>
<evidence type="ECO:0000313" key="2">
    <source>
        <dbReference type="EMBL" id="PSC75712.1"/>
    </source>
</evidence>
<feature type="region of interest" description="Disordered" evidence="1">
    <location>
        <begin position="279"/>
        <end position="314"/>
    </location>
</feature>
<dbReference type="Pfam" id="PF05742">
    <property type="entry name" value="TANGO2"/>
    <property type="match status" value="2"/>
</dbReference>
<dbReference type="PANTHER" id="PTHR17985">
    <property type="entry name" value="SER/THR-RICH PROTEIN T10 IN DGCR REGION"/>
    <property type="match status" value="1"/>
</dbReference>
<protein>
    <submittedName>
        <fullName evidence="2">Transport and Golgi organization 2-like protein</fullName>
    </submittedName>
</protein>
<accession>A0A2P6VNM6</accession>
<evidence type="ECO:0000256" key="1">
    <source>
        <dbReference type="SAM" id="MobiDB-lite"/>
    </source>
</evidence>
<dbReference type="Proteomes" id="UP000239649">
    <property type="component" value="Unassembled WGS sequence"/>
</dbReference>
<reference evidence="2 3" key="1">
    <citation type="journal article" date="2018" name="Plant J.">
        <title>Genome sequences of Chlorella sorokiniana UTEX 1602 and Micractinium conductrix SAG 241.80: implications to maltose excretion by a green alga.</title>
        <authorList>
            <person name="Arriola M.B."/>
            <person name="Velmurugan N."/>
            <person name="Zhang Y."/>
            <person name="Plunkett M.H."/>
            <person name="Hondzo H."/>
            <person name="Barney B.M."/>
        </authorList>
    </citation>
    <scope>NUCLEOTIDE SEQUENCE [LARGE SCALE GENOMIC DNA]</scope>
    <source>
        <strain evidence="2 3">SAG 241.80</strain>
    </source>
</reference>
<feature type="compositionally biased region" description="Low complexity" evidence="1">
    <location>
        <begin position="279"/>
        <end position="292"/>
    </location>
</feature>
<dbReference type="InterPro" id="IPR008551">
    <property type="entry name" value="TANGO2"/>
</dbReference>
<feature type="compositionally biased region" description="Low complexity" evidence="1">
    <location>
        <begin position="34"/>
        <end position="47"/>
    </location>
</feature>
<feature type="region of interest" description="Disordered" evidence="1">
    <location>
        <begin position="209"/>
        <end position="258"/>
    </location>
</feature>
<evidence type="ECO:0000313" key="3">
    <source>
        <dbReference type="Proteomes" id="UP000239649"/>
    </source>
</evidence>
<dbReference type="OrthoDB" id="191601at2759"/>